<dbReference type="AlphaFoldDB" id="A0A447R6V7"/>
<gene>
    <name evidence="1" type="ORF">NCTC10047_03991</name>
</gene>
<reference evidence="1 2" key="1">
    <citation type="submission" date="2018-12" db="EMBL/GenBank/DDBJ databases">
        <authorList>
            <consortium name="Pathogen Informatics"/>
        </authorList>
    </citation>
    <scope>NUCLEOTIDE SEQUENCE [LARGE SCALE GENOMIC DNA]</scope>
    <source>
        <strain evidence="1 2">NCTC10047</strain>
    </source>
</reference>
<accession>A0A447R6V7</accession>
<dbReference type="EMBL" id="LR134156">
    <property type="protein sequence ID" value="VEA78054.1"/>
    <property type="molecule type" value="Genomic_DNA"/>
</dbReference>
<dbReference type="Proteomes" id="UP000275676">
    <property type="component" value="Chromosome"/>
</dbReference>
<organism evidence="1 2">
    <name type="scientific">Salmonella enterica subsp. arizonae</name>
    <dbReference type="NCBI Taxonomy" id="59203"/>
    <lineage>
        <taxon>Bacteria</taxon>
        <taxon>Pseudomonadati</taxon>
        <taxon>Pseudomonadota</taxon>
        <taxon>Gammaproteobacteria</taxon>
        <taxon>Enterobacterales</taxon>
        <taxon>Enterobacteriaceae</taxon>
        <taxon>Salmonella</taxon>
    </lineage>
</organism>
<proteinExistence type="predicted"/>
<sequence>MEQEEFQQLPSPFAKWKGKINLGGEDIDCYVLDTGERVIALRATVKR</sequence>
<name>A0A447R6V7_SALER</name>
<evidence type="ECO:0000313" key="2">
    <source>
        <dbReference type="Proteomes" id="UP000275676"/>
    </source>
</evidence>
<protein>
    <submittedName>
        <fullName evidence="1">Uncharacterized protein</fullName>
    </submittedName>
</protein>
<evidence type="ECO:0000313" key="1">
    <source>
        <dbReference type="EMBL" id="VEA78054.1"/>
    </source>
</evidence>